<keyword evidence="1" id="KW-0472">Membrane</keyword>
<feature type="transmembrane region" description="Helical" evidence="1">
    <location>
        <begin position="246"/>
        <end position="268"/>
    </location>
</feature>
<reference evidence="3 4" key="1">
    <citation type="submission" date="2023-01" db="EMBL/GenBank/DDBJ databases">
        <title>Analysis of 21 Apiospora genomes using comparative genomics revels a genus with tremendous synthesis potential of carbohydrate active enzymes and secondary metabolites.</title>
        <authorList>
            <person name="Sorensen T."/>
        </authorList>
    </citation>
    <scope>NUCLEOTIDE SEQUENCE [LARGE SCALE GENOMIC DNA]</scope>
    <source>
        <strain evidence="3 4">CBS 135458</strain>
    </source>
</reference>
<evidence type="ECO:0000256" key="1">
    <source>
        <dbReference type="SAM" id="Phobius"/>
    </source>
</evidence>
<dbReference type="Proteomes" id="UP001480595">
    <property type="component" value="Unassembled WGS sequence"/>
</dbReference>
<proteinExistence type="predicted"/>
<dbReference type="InterPro" id="IPR040410">
    <property type="entry name" value="UPF0658_Golgi"/>
</dbReference>
<accession>A0ABR1VG47</accession>
<comment type="caution">
    <text evidence="3">The sequence shown here is derived from an EMBL/GenBank/DDBJ whole genome shotgun (WGS) entry which is preliminary data.</text>
</comment>
<feature type="transmembrane region" description="Helical" evidence="1">
    <location>
        <begin position="131"/>
        <end position="152"/>
    </location>
</feature>
<evidence type="ECO:0000256" key="2">
    <source>
        <dbReference type="SAM" id="SignalP"/>
    </source>
</evidence>
<evidence type="ECO:0000313" key="3">
    <source>
        <dbReference type="EMBL" id="KAK8070194.1"/>
    </source>
</evidence>
<evidence type="ECO:0000313" key="4">
    <source>
        <dbReference type="Proteomes" id="UP001480595"/>
    </source>
</evidence>
<keyword evidence="1" id="KW-0812">Transmembrane</keyword>
<feature type="signal peptide" evidence="2">
    <location>
        <begin position="1"/>
        <end position="23"/>
    </location>
</feature>
<dbReference type="PANTHER" id="PTHR34391">
    <property type="entry name" value="UPF0658 GOLGI APPARATUS MEMBRANE PROTEIN C1952.10C-RELATED"/>
    <property type="match status" value="1"/>
</dbReference>
<feature type="chain" id="PRO_5047207364" evidence="2">
    <location>
        <begin position="24"/>
        <end position="383"/>
    </location>
</feature>
<dbReference type="GeneID" id="92091282"/>
<keyword evidence="4" id="KW-1185">Reference proteome</keyword>
<protein>
    <submittedName>
        <fullName evidence="3">Uncharacterized protein</fullName>
    </submittedName>
</protein>
<dbReference type="EMBL" id="JAQQWL010000006">
    <property type="protein sequence ID" value="KAK8070194.1"/>
    <property type="molecule type" value="Genomic_DNA"/>
</dbReference>
<keyword evidence="2" id="KW-0732">Signal</keyword>
<dbReference type="PANTHER" id="PTHR34391:SF1">
    <property type="entry name" value="UPF0658 GOLGI APPARATUS MEMBRANE PROTEIN C1952.10C-RELATED"/>
    <property type="match status" value="1"/>
</dbReference>
<feature type="transmembrane region" description="Helical" evidence="1">
    <location>
        <begin position="41"/>
        <end position="63"/>
    </location>
</feature>
<feature type="transmembrane region" description="Helical" evidence="1">
    <location>
        <begin position="75"/>
        <end position="97"/>
    </location>
</feature>
<organism evidence="3 4">
    <name type="scientific">Apiospora phragmitis</name>
    <dbReference type="NCBI Taxonomy" id="2905665"/>
    <lineage>
        <taxon>Eukaryota</taxon>
        <taxon>Fungi</taxon>
        <taxon>Dikarya</taxon>
        <taxon>Ascomycota</taxon>
        <taxon>Pezizomycotina</taxon>
        <taxon>Sordariomycetes</taxon>
        <taxon>Xylariomycetidae</taxon>
        <taxon>Amphisphaeriales</taxon>
        <taxon>Apiosporaceae</taxon>
        <taxon>Apiospora</taxon>
    </lineage>
</organism>
<feature type="transmembrane region" description="Helical" evidence="1">
    <location>
        <begin position="222"/>
        <end position="240"/>
    </location>
</feature>
<gene>
    <name evidence="3" type="ORF">PG994_006810</name>
</gene>
<name>A0ABR1VG47_9PEZI</name>
<feature type="transmembrane region" description="Helical" evidence="1">
    <location>
        <begin position="317"/>
        <end position="344"/>
    </location>
</feature>
<feature type="transmembrane region" description="Helical" evidence="1">
    <location>
        <begin position="275"/>
        <end position="297"/>
    </location>
</feature>
<sequence>MYFPNTTWTRLFLAVAFIQALLALGIEDYVFATVEGGLDPAAYQIASGHTVPMYFSLFIFAYVYELVMVYDALRLNSMIQLVGLCIYNFLLLLYTAVQPQHVKKALILLTESLVMGVKPILPPEYHTWERISVALIAVIVVQVVATAALAFLTYKLHFEFAWVVYKVIHADLYMKRRLLNFEVSPSGPLPLLSFLLRTLQNLARDILTWWHSLQIYMALIKFDFFFLLGFLVQIVTIMANHKDPEFGLTIAGIFVAFAVMCLAIYCAMQENKPGSIAIIAAYTGAAAYLSYKLSVLYNAIRYNSIDFNSDLYNTTNYLLIAFAAITLAMMICTIVMAIVCMANFDKGLRTYTMRQQKAPDEDIHLHHAQNYSYRPSSRLDLAD</sequence>
<keyword evidence="1" id="KW-1133">Transmembrane helix</keyword>
<dbReference type="RefSeq" id="XP_066717488.1">
    <property type="nucleotide sequence ID" value="XM_066858219.1"/>
</dbReference>